<comment type="caution">
    <text evidence="1">The sequence shown here is derived from an EMBL/GenBank/DDBJ whole genome shotgun (WGS) entry which is preliminary data.</text>
</comment>
<sequence length="94" mass="9948">MAFLSSSLPPSPTLVYLSSPLPSSPAPAFLSLPNVGSIKVRLTKEALRTRRVGWGHHPRGAWALGPVDAGSDCSEKAGTRLGRRNTMCRVGVPP</sequence>
<keyword evidence="2" id="KW-1185">Reference proteome</keyword>
<organism evidence="1 2">
    <name type="scientific">Zizania palustris</name>
    <name type="common">Northern wild rice</name>
    <dbReference type="NCBI Taxonomy" id="103762"/>
    <lineage>
        <taxon>Eukaryota</taxon>
        <taxon>Viridiplantae</taxon>
        <taxon>Streptophyta</taxon>
        <taxon>Embryophyta</taxon>
        <taxon>Tracheophyta</taxon>
        <taxon>Spermatophyta</taxon>
        <taxon>Magnoliopsida</taxon>
        <taxon>Liliopsida</taxon>
        <taxon>Poales</taxon>
        <taxon>Poaceae</taxon>
        <taxon>BOP clade</taxon>
        <taxon>Oryzoideae</taxon>
        <taxon>Oryzeae</taxon>
        <taxon>Zizaniinae</taxon>
        <taxon>Zizania</taxon>
    </lineage>
</organism>
<evidence type="ECO:0000313" key="1">
    <source>
        <dbReference type="EMBL" id="KAG8089105.1"/>
    </source>
</evidence>
<reference evidence="1" key="2">
    <citation type="submission" date="2021-02" db="EMBL/GenBank/DDBJ databases">
        <authorList>
            <person name="Kimball J.A."/>
            <person name="Haas M.W."/>
            <person name="Macchietto M."/>
            <person name="Kono T."/>
            <person name="Duquette J."/>
            <person name="Shao M."/>
        </authorList>
    </citation>
    <scope>NUCLEOTIDE SEQUENCE</scope>
    <source>
        <tissue evidence="1">Fresh leaf tissue</tissue>
    </source>
</reference>
<dbReference type="AlphaFoldDB" id="A0A8J5WFI9"/>
<gene>
    <name evidence="1" type="ORF">GUJ93_ZPchr0011g28922</name>
</gene>
<evidence type="ECO:0000313" key="2">
    <source>
        <dbReference type="Proteomes" id="UP000729402"/>
    </source>
</evidence>
<name>A0A8J5WFI9_ZIZPA</name>
<proteinExistence type="predicted"/>
<dbReference type="EMBL" id="JAAALK010000081">
    <property type="protein sequence ID" value="KAG8089105.1"/>
    <property type="molecule type" value="Genomic_DNA"/>
</dbReference>
<reference evidence="1" key="1">
    <citation type="journal article" date="2021" name="bioRxiv">
        <title>Whole Genome Assembly and Annotation of Northern Wild Rice, Zizania palustris L., Supports a Whole Genome Duplication in the Zizania Genus.</title>
        <authorList>
            <person name="Haas M."/>
            <person name="Kono T."/>
            <person name="Macchietto M."/>
            <person name="Millas R."/>
            <person name="McGilp L."/>
            <person name="Shao M."/>
            <person name="Duquette J."/>
            <person name="Hirsch C.N."/>
            <person name="Kimball J."/>
        </authorList>
    </citation>
    <scope>NUCLEOTIDE SEQUENCE</scope>
    <source>
        <tissue evidence="1">Fresh leaf tissue</tissue>
    </source>
</reference>
<accession>A0A8J5WFI9</accession>
<protein>
    <submittedName>
        <fullName evidence="1">Uncharacterized protein</fullName>
    </submittedName>
</protein>
<dbReference type="Proteomes" id="UP000729402">
    <property type="component" value="Unassembled WGS sequence"/>
</dbReference>